<reference evidence="3" key="1">
    <citation type="journal article" date="2020" name="Stud. Mycol.">
        <title>101 Dothideomycetes genomes: a test case for predicting lifestyles and emergence of pathogens.</title>
        <authorList>
            <person name="Haridas S."/>
            <person name="Albert R."/>
            <person name="Binder M."/>
            <person name="Bloem J."/>
            <person name="Labutti K."/>
            <person name="Salamov A."/>
            <person name="Andreopoulos B."/>
            <person name="Baker S."/>
            <person name="Barry K."/>
            <person name="Bills G."/>
            <person name="Bluhm B."/>
            <person name="Cannon C."/>
            <person name="Castanera R."/>
            <person name="Culley D."/>
            <person name="Daum C."/>
            <person name="Ezra D."/>
            <person name="Gonzalez J."/>
            <person name="Henrissat B."/>
            <person name="Kuo A."/>
            <person name="Liang C."/>
            <person name="Lipzen A."/>
            <person name="Lutzoni F."/>
            <person name="Magnuson J."/>
            <person name="Mondo S."/>
            <person name="Nolan M."/>
            <person name="Ohm R."/>
            <person name="Pangilinan J."/>
            <person name="Park H.-J."/>
            <person name="Ramirez L."/>
            <person name="Alfaro M."/>
            <person name="Sun H."/>
            <person name="Tritt A."/>
            <person name="Yoshinaga Y."/>
            <person name="Zwiers L.-H."/>
            <person name="Turgeon B."/>
            <person name="Goodwin S."/>
            <person name="Spatafora J."/>
            <person name="Crous P."/>
            <person name="Grigoriev I."/>
        </authorList>
    </citation>
    <scope>NUCLEOTIDE SEQUENCE</scope>
    <source>
        <strain evidence="3">CBS 125425</strain>
    </source>
</reference>
<accession>A0A9P4QNL1</accession>
<sequence>MESDVVIAVMGLTGVGKSTFIKNLTGNPDIVIGHGLMSETNQVKGYSFNHGNTKYTLVDTPGFNDTFESDDTVAKLLLEWLESSYSAGVRLNGIIYLHSIAFPKLHGSALDNLIMFRKLCGNDAFSRIILATTFWSEVEKGIGEQREKELKQNKLYWGRMIQGGSKVKRLTNTKASALSTLEELGQGTKITLQAQDEMAVKGIAPDQTEAARFMHSGQRSHLPDWQTRHIQNQREAARRRAERLREAQEELERQDKRLKELNDEKEKVRSSQKRTFGTHKCRCHLSTRERSRCSTCGLLIGRAFHHCCFCSTKRLIFLQCDSCGQNCPKPDHPDMKRQEAYCIVM</sequence>
<dbReference type="InterPro" id="IPR006073">
    <property type="entry name" value="GTP-bd"/>
</dbReference>
<dbReference type="GO" id="GO:0005525">
    <property type="term" value="F:GTP binding"/>
    <property type="evidence" value="ECO:0007669"/>
    <property type="project" value="InterPro"/>
</dbReference>
<dbReference type="Proteomes" id="UP000799444">
    <property type="component" value="Unassembled WGS sequence"/>
</dbReference>
<evidence type="ECO:0000256" key="1">
    <source>
        <dbReference type="SAM" id="Coils"/>
    </source>
</evidence>
<gene>
    <name evidence="3" type="ORF">EJ04DRAFT_546684</name>
</gene>
<evidence type="ECO:0000259" key="2">
    <source>
        <dbReference type="Pfam" id="PF01926"/>
    </source>
</evidence>
<keyword evidence="1" id="KW-0175">Coiled coil</keyword>
<comment type="caution">
    <text evidence="3">The sequence shown here is derived from an EMBL/GenBank/DDBJ whole genome shotgun (WGS) entry which is preliminary data.</text>
</comment>
<dbReference type="Pfam" id="PF01926">
    <property type="entry name" value="MMR_HSR1"/>
    <property type="match status" value="1"/>
</dbReference>
<dbReference type="AlphaFoldDB" id="A0A9P4QNL1"/>
<dbReference type="EMBL" id="ML996271">
    <property type="protein sequence ID" value="KAF2728663.1"/>
    <property type="molecule type" value="Genomic_DNA"/>
</dbReference>
<dbReference type="Gene3D" id="3.40.50.300">
    <property type="entry name" value="P-loop containing nucleotide triphosphate hydrolases"/>
    <property type="match status" value="1"/>
</dbReference>
<feature type="coiled-coil region" evidence="1">
    <location>
        <begin position="227"/>
        <end position="271"/>
    </location>
</feature>
<protein>
    <recommendedName>
        <fullName evidence="2">G domain-containing protein</fullName>
    </recommendedName>
</protein>
<organism evidence="3 4">
    <name type="scientific">Polyplosphaeria fusca</name>
    <dbReference type="NCBI Taxonomy" id="682080"/>
    <lineage>
        <taxon>Eukaryota</taxon>
        <taxon>Fungi</taxon>
        <taxon>Dikarya</taxon>
        <taxon>Ascomycota</taxon>
        <taxon>Pezizomycotina</taxon>
        <taxon>Dothideomycetes</taxon>
        <taxon>Pleosporomycetidae</taxon>
        <taxon>Pleosporales</taxon>
        <taxon>Tetraplosphaeriaceae</taxon>
        <taxon>Polyplosphaeria</taxon>
    </lineage>
</organism>
<dbReference type="SUPFAM" id="SSF52540">
    <property type="entry name" value="P-loop containing nucleoside triphosphate hydrolases"/>
    <property type="match status" value="1"/>
</dbReference>
<keyword evidence="4" id="KW-1185">Reference proteome</keyword>
<dbReference type="CDD" id="cd00882">
    <property type="entry name" value="Ras_like_GTPase"/>
    <property type="match status" value="1"/>
</dbReference>
<dbReference type="InterPro" id="IPR027417">
    <property type="entry name" value="P-loop_NTPase"/>
</dbReference>
<dbReference type="OrthoDB" id="8954335at2759"/>
<feature type="domain" description="G" evidence="2">
    <location>
        <begin position="7"/>
        <end position="67"/>
    </location>
</feature>
<name>A0A9P4QNL1_9PLEO</name>
<evidence type="ECO:0000313" key="4">
    <source>
        <dbReference type="Proteomes" id="UP000799444"/>
    </source>
</evidence>
<proteinExistence type="predicted"/>
<evidence type="ECO:0000313" key="3">
    <source>
        <dbReference type="EMBL" id="KAF2728663.1"/>
    </source>
</evidence>